<reference evidence="1 2" key="1">
    <citation type="journal article" date="2022" name="bioRxiv">
        <title>The genome of the oomycete Peronosclerospora sorghi, a cosmopolitan pathogen of maize and sorghum, is inflated with dispersed pseudogenes.</title>
        <authorList>
            <person name="Fletcher K."/>
            <person name="Martin F."/>
            <person name="Isakeit T."/>
            <person name="Cavanaugh K."/>
            <person name="Magill C."/>
            <person name="Michelmore R."/>
        </authorList>
    </citation>
    <scope>NUCLEOTIDE SEQUENCE [LARGE SCALE GENOMIC DNA]</scope>
    <source>
        <strain evidence="1">P6</strain>
    </source>
</reference>
<sequence length="331" mass="37708">MMMSPNDTDRSFSPTNNEASDVEEQQVPLAPPVEVLHGTLEAAIHAIKLDAKQHGYVITQFKITFDKHTPPSQLSHNDETSHLSAFAQFRRPNEEEKTLIRFLHASGSAPRFIIAALVERNPECLMSLRDVYNEVARIRKERLGSLSPIEALIIELEDNTWASHNTTGNDGDVNFLFFAPREAIDLAQSCPDVLFIDATYRTNRYNITLIYFLEVMPIGKTVSIVMCFVAAESEPMYLLAVAKFRELVLDNLRIVILTDTDLSLKNALTTVYPDVPQLLCIWHINKNVEKAVADYWKINTSNENNEQNKEKRKGFLDTWNSVISQRIEEER</sequence>
<accession>A0ACC0VUM1</accession>
<dbReference type="EMBL" id="CM047586">
    <property type="protein sequence ID" value="KAI9909156.1"/>
    <property type="molecule type" value="Genomic_DNA"/>
</dbReference>
<organism evidence="1 2">
    <name type="scientific">Peronosclerospora sorghi</name>
    <dbReference type="NCBI Taxonomy" id="230839"/>
    <lineage>
        <taxon>Eukaryota</taxon>
        <taxon>Sar</taxon>
        <taxon>Stramenopiles</taxon>
        <taxon>Oomycota</taxon>
        <taxon>Peronosporomycetes</taxon>
        <taxon>Peronosporales</taxon>
        <taxon>Peronosporaceae</taxon>
        <taxon>Peronosclerospora</taxon>
    </lineage>
</organism>
<comment type="caution">
    <text evidence="1">The sequence shown here is derived from an EMBL/GenBank/DDBJ whole genome shotgun (WGS) entry which is preliminary data.</text>
</comment>
<evidence type="ECO:0000313" key="1">
    <source>
        <dbReference type="EMBL" id="KAI9909156.1"/>
    </source>
</evidence>
<protein>
    <submittedName>
        <fullName evidence="1">Uncharacterized protein</fullName>
    </submittedName>
</protein>
<evidence type="ECO:0000313" key="2">
    <source>
        <dbReference type="Proteomes" id="UP001163321"/>
    </source>
</evidence>
<keyword evidence="2" id="KW-1185">Reference proteome</keyword>
<dbReference type="Proteomes" id="UP001163321">
    <property type="component" value="Chromosome 7"/>
</dbReference>
<proteinExistence type="predicted"/>
<name>A0ACC0VUM1_9STRA</name>
<gene>
    <name evidence="1" type="ORF">PsorP6_014851</name>
</gene>